<keyword evidence="5" id="KW-0411">Iron-sulfur</keyword>
<keyword evidence="3" id="KW-0560">Oxidoreductase</keyword>
<proteinExistence type="predicted"/>
<gene>
    <name evidence="7" type="ORF">OG563_33340</name>
</gene>
<dbReference type="Pfam" id="PF00355">
    <property type="entry name" value="Rieske"/>
    <property type="match status" value="1"/>
</dbReference>
<sequence>MSLPAEFPRESWYVAAHSEEIGPHLLARTVMDEPIVFYRTANGEVTALADRCVHRRYPLSKGTLSGDSIVCGYHGFTYDPAGRCTAVPAQQRIPRTARVPRYPLVEQDMLVWVWIGDPERADPADIPRAPWLGAPGWAVVRGMAPLAARAGLLLDNLMDLSHETYLHADYIGSAEVAETPILTTVDEGTGVVRVGRHMDDAECPPAYRATTGLPSPEPDGTDPAGFHNEIVYAITPETRRSAHDFWAVARDFAVDNDELSRKIAAAQTAVVQQDVDALELLEQVISDEAAGYRELSVNLDTGGLAARRRLAQLTVGRERGAPR</sequence>
<dbReference type="Pfam" id="PF19112">
    <property type="entry name" value="VanA_C"/>
    <property type="match status" value="2"/>
</dbReference>
<keyword evidence="2" id="KW-0479">Metal-binding</keyword>
<keyword evidence="8" id="KW-1185">Reference proteome</keyword>
<accession>A0ABZ1YQ04</accession>
<evidence type="ECO:0000259" key="6">
    <source>
        <dbReference type="PROSITE" id="PS51296"/>
    </source>
</evidence>
<evidence type="ECO:0000256" key="1">
    <source>
        <dbReference type="ARBA" id="ARBA00022714"/>
    </source>
</evidence>
<dbReference type="RefSeq" id="WP_329406763.1">
    <property type="nucleotide sequence ID" value="NZ_CP109441.1"/>
</dbReference>
<dbReference type="Gene3D" id="3.90.380.10">
    <property type="entry name" value="Naphthalene 1,2-dioxygenase Alpha Subunit, Chain A, domain 1"/>
    <property type="match status" value="1"/>
</dbReference>
<dbReference type="PANTHER" id="PTHR21266">
    <property type="entry name" value="IRON-SULFUR DOMAIN CONTAINING PROTEIN"/>
    <property type="match status" value="1"/>
</dbReference>
<evidence type="ECO:0000256" key="3">
    <source>
        <dbReference type="ARBA" id="ARBA00023002"/>
    </source>
</evidence>
<organism evidence="7 8">
    <name type="scientific">Nocardia vinacea</name>
    <dbReference type="NCBI Taxonomy" id="96468"/>
    <lineage>
        <taxon>Bacteria</taxon>
        <taxon>Bacillati</taxon>
        <taxon>Actinomycetota</taxon>
        <taxon>Actinomycetes</taxon>
        <taxon>Mycobacteriales</taxon>
        <taxon>Nocardiaceae</taxon>
        <taxon>Nocardia</taxon>
    </lineage>
</organism>
<dbReference type="SUPFAM" id="SSF55961">
    <property type="entry name" value="Bet v1-like"/>
    <property type="match status" value="1"/>
</dbReference>
<name>A0ABZ1YQ04_9NOCA</name>
<dbReference type="GO" id="GO:0051213">
    <property type="term" value="F:dioxygenase activity"/>
    <property type="evidence" value="ECO:0007669"/>
    <property type="project" value="UniProtKB-KW"/>
</dbReference>
<dbReference type="InterPro" id="IPR044043">
    <property type="entry name" value="VanA_C_cat"/>
</dbReference>
<keyword evidence="7" id="KW-0223">Dioxygenase</keyword>
<dbReference type="SUPFAM" id="SSF50022">
    <property type="entry name" value="ISP domain"/>
    <property type="match status" value="1"/>
</dbReference>
<feature type="domain" description="Rieske" evidence="6">
    <location>
        <begin position="12"/>
        <end position="113"/>
    </location>
</feature>
<keyword evidence="4" id="KW-0408">Iron</keyword>
<dbReference type="PANTHER" id="PTHR21266:SF60">
    <property type="entry name" value="3-KETOSTEROID-9-ALPHA-MONOOXYGENASE, OXYGENASE COMPONENT"/>
    <property type="match status" value="1"/>
</dbReference>
<evidence type="ECO:0000256" key="4">
    <source>
        <dbReference type="ARBA" id="ARBA00023004"/>
    </source>
</evidence>
<keyword evidence="1" id="KW-0001">2Fe-2S</keyword>
<dbReference type="InterPro" id="IPR017941">
    <property type="entry name" value="Rieske_2Fe-2S"/>
</dbReference>
<dbReference type="InterPro" id="IPR050584">
    <property type="entry name" value="Cholesterol_7-desaturase"/>
</dbReference>
<evidence type="ECO:0000256" key="5">
    <source>
        <dbReference type="ARBA" id="ARBA00023014"/>
    </source>
</evidence>
<dbReference type="PROSITE" id="PS51296">
    <property type="entry name" value="RIESKE"/>
    <property type="match status" value="1"/>
</dbReference>
<protein>
    <submittedName>
        <fullName evidence="7">Aromatic ring-hydroxylating dioxygenase subunit alpha</fullName>
    </submittedName>
</protein>
<evidence type="ECO:0000313" key="8">
    <source>
        <dbReference type="Proteomes" id="UP001432062"/>
    </source>
</evidence>
<reference evidence="7" key="1">
    <citation type="submission" date="2022-10" db="EMBL/GenBank/DDBJ databases">
        <title>The complete genomes of actinobacterial strains from the NBC collection.</title>
        <authorList>
            <person name="Joergensen T.S."/>
            <person name="Alvarez Arevalo M."/>
            <person name="Sterndorff E.B."/>
            <person name="Faurdal D."/>
            <person name="Vuksanovic O."/>
            <person name="Mourched A.-S."/>
            <person name="Charusanti P."/>
            <person name="Shaw S."/>
            <person name="Blin K."/>
            <person name="Weber T."/>
        </authorList>
    </citation>
    <scope>NUCLEOTIDE SEQUENCE</scope>
    <source>
        <strain evidence="7">NBC_01482</strain>
    </source>
</reference>
<evidence type="ECO:0000256" key="2">
    <source>
        <dbReference type="ARBA" id="ARBA00022723"/>
    </source>
</evidence>
<evidence type="ECO:0000313" key="7">
    <source>
        <dbReference type="EMBL" id="WUV44045.1"/>
    </source>
</evidence>
<dbReference type="EMBL" id="CP109441">
    <property type="protein sequence ID" value="WUV44045.1"/>
    <property type="molecule type" value="Genomic_DNA"/>
</dbReference>
<dbReference type="Gene3D" id="2.102.10.10">
    <property type="entry name" value="Rieske [2Fe-2S] iron-sulphur domain"/>
    <property type="match status" value="1"/>
</dbReference>
<dbReference type="Proteomes" id="UP001432062">
    <property type="component" value="Chromosome"/>
</dbReference>
<dbReference type="InterPro" id="IPR036922">
    <property type="entry name" value="Rieske_2Fe-2S_sf"/>
</dbReference>